<feature type="region of interest" description="Disordered" evidence="1">
    <location>
        <begin position="33"/>
        <end position="69"/>
    </location>
</feature>
<dbReference type="EMBL" id="VSRR010114088">
    <property type="protein sequence ID" value="MPC98438.1"/>
    <property type="molecule type" value="Genomic_DNA"/>
</dbReference>
<gene>
    <name evidence="2" type="ORF">E2C01_093809</name>
</gene>
<proteinExistence type="predicted"/>
<reference evidence="2 3" key="1">
    <citation type="submission" date="2019-05" db="EMBL/GenBank/DDBJ databases">
        <title>Another draft genome of Portunus trituberculatus and its Hox gene families provides insights of decapod evolution.</title>
        <authorList>
            <person name="Jeong J.-H."/>
            <person name="Song I."/>
            <person name="Kim S."/>
            <person name="Choi T."/>
            <person name="Kim D."/>
            <person name="Ryu S."/>
            <person name="Kim W."/>
        </authorList>
    </citation>
    <scope>NUCLEOTIDE SEQUENCE [LARGE SCALE GENOMIC DNA]</scope>
    <source>
        <tissue evidence="2">Muscle</tissue>
    </source>
</reference>
<comment type="caution">
    <text evidence="2">The sequence shown here is derived from an EMBL/GenBank/DDBJ whole genome shotgun (WGS) entry which is preliminary data.</text>
</comment>
<evidence type="ECO:0000256" key="1">
    <source>
        <dbReference type="SAM" id="MobiDB-lite"/>
    </source>
</evidence>
<accession>A0A5B7JZQ8</accession>
<protein>
    <submittedName>
        <fullName evidence="2">Uncharacterized protein</fullName>
    </submittedName>
</protein>
<sequence>MKLKRRDRGKGEEKSEEYYCRCGVPVFAAGESDHGASRSLTPPSHHFPAGGGRQYNEVPPINQVTGHGSEGDRDPFSFYWGDSCFIENGCDALAGLEYNLSRQECHLFVSAEVIY</sequence>
<organism evidence="2 3">
    <name type="scientific">Portunus trituberculatus</name>
    <name type="common">Swimming crab</name>
    <name type="synonym">Neptunus trituberculatus</name>
    <dbReference type="NCBI Taxonomy" id="210409"/>
    <lineage>
        <taxon>Eukaryota</taxon>
        <taxon>Metazoa</taxon>
        <taxon>Ecdysozoa</taxon>
        <taxon>Arthropoda</taxon>
        <taxon>Crustacea</taxon>
        <taxon>Multicrustacea</taxon>
        <taxon>Malacostraca</taxon>
        <taxon>Eumalacostraca</taxon>
        <taxon>Eucarida</taxon>
        <taxon>Decapoda</taxon>
        <taxon>Pleocyemata</taxon>
        <taxon>Brachyura</taxon>
        <taxon>Eubrachyura</taxon>
        <taxon>Portunoidea</taxon>
        <taxon>Portunidae</taxon>
        <taxon>Portuninae</taxon>
        <taxon>Portunus</taxon>
    </lineage>
</organism>
<evidence type="ECO:0000313" key="2">
    <source>
        <dbReference type="EMBL" id="MPC98438.1"/>
    </source>
</evidence>
<name>A0A5B7JZQ8_PORTR</name>
<dbReference type="AlphaFoldDB" id="A0A5B7JZQ8"/>
<evidence type="ECO:0000313" key="3">
    <source>
        <dbReference type="Proteomes" id="UP000324222"/>
    </source>
</evidence>
<keyword evidence="3" id="KW-1185">Reference proteome</keyword>
<dbReference type="Proteomes" id="UP000324222">
    <property type="component" value="Unassembled WGS sequence"/>
</dbReference>